<sequence>MLATAENIGGIVKQLRARGGVRRKAVPQAAAVVSFLTDEQRDTLRSWLNGRELKRLYRHSSYDRRTDGGQYLDLIRCVGDAKGLVLVIKSGGCVFGAYTSEGIKLPQDPTGVSEYESDGWHFSLAGHFEAPMKIRIPGGQTVRVAGIEAPEGTGALTISDLSLGRDGGNSCVRYCRHFIEMSYVPDGYQGARGPAACAVFGGHRDFSASDVEVLTVVGLD</sequence>
<feature type="domain" description="TLDc" evidence="1">
    <location>
        <begin position="35"/>
        <end position="111"/>
    </location>
</feature>
<evidence type="ECO:0000313" key="3">
    <source>
        <dbReference type="Proteomes" id="UP000041254"/>
    </source>
</evidence>
<organism evidence="2 3">
    <name type="scientific">Vitrella brassicaformis (strain CCMP3155)</name>
    <dbReference type="NCBI Taxonomy" id="1169540"/>
    <lineage>
        <taxon>Eukaryota</taxon>
        <taxon>Sar</taxon>
        <taxon>Alveolata</taxon>
        <taxon>Colpodellida</taxon>
        <taxon>Vitrellaceae</taxon>
        <taxon>Vitrella</taxon>
    </lineage>
</organism>
<dbReference type="PhylomeDB" id="A0A0G4GMF0"/>
<name>A0A0G4GMF0_VITBC</name>
<accession>A0A0G4GMF0</accession>
<dbReference type="VEuPathDB" id="CryptoDB:Vbra_10130"/>
<gene>
    <name evidence="2" type="ORF">Vbra_10130</name>
</gene>
<dbReference type="Proteomes" id="UP000041254">
    <property type="component" value="Unassembled WGS sequence"/>
</dbReference>
<dbReference type="InterPro" id="IPR006571">
    <property type="entry name" value="TLDc_dom"/>
</dbReference>
<dbReference type="Pfam" id="PF07534">
    <property type="entry name" value="TLD"/>
    <property type="match status" value="1"/>
</dbReference>
<protein>
    <recommendedName>
        <fullName evidence="1">TLDc domain-containing protein</fullName>
    </recommendedName>
</protein>
<dbReference type="InParanoid" id="A0A0G4GMF0"/>
<evidence type="ECO:0000259" key="1">
    <source>
        <dbReference type="Pfam" id="PF07534"/>
    </source>
</evidence>
<proteinExistence type="predicted"/>
<evidence type="ECO:0000313" key="2">
    <source>
        <dbReference type="EMBL" id="CEM31366.1"/>
    </source>
</evidence>
<keyword evidence="3" id="KW-1185">Reference proteome</keyword>
<reference evidence="2 3" key="1">
    <citation type="submission" date="2014-11" db="EMBL/GenBank/DDBJ databases">
        <authorList>
            <person name="Zhu J."/>
            <person name="Qi W."/>
            <person name="Song R."/>
        </authorList>
    </citation>
    <scope>NUCLEOTIDE SEQUENCE [LARGE SCALE GENOMIC DNA]</scope>
</reference>
<dbReference type="AlphaFoldDB" id="A0A0G4GMF0"/>
<dbReference type="EMBL" id="CDMY01000718">
    <property type="protein sequence ID" value="CEM31366.1"/>
    <property type="molecule type" value="Genomic_DNA"/>
</dbReference>